<gene>
    <name evidence="5" type="ORF">CUNI_LOCUS9463</name>
</gene>
<evidence type="ECO:0000256" key="3">
    <source>
        <dbReference type="SAM" id="MobiDB-lite"/>
    </source>
</evidence>
<dbReference type="Gene3D" id="3.30.710.10">
    <property type="entry name" value="Potassium Channel Kv1.1, Chain A"/>
    <property type="match status" value="1"/>
</dbReference>
<dbReference type="InterPro" id="IPR011705">
    <property type="entry name" value="BACK"/>
</dbReference>
<dbReference type="OrthoDB" id="6134519at2759"/>
<dbReference type="Pfam" id="PF00651">
    <property type="entry name" value="BTB"/>
    <property type="match status" value="1"/>
</dbReference>
<dbReference type="PANTHER" id="PTHR45632">
    <property type="entry name" value="LD33804P"/>
    <property type="match status" value="1"/>
</dbReference>
<dbReference type="SMART" id="SM00225">
    <property type="entry name" value="BTB"/>
    <property type="match status" value="1"/>
</dbReference>
<dbReference type="SMART" id="SM00875">
    <property type="entry name" value="BACK"/>
    <property type="match status" value="1"/>
</dbReference>
<proteinExistence type="predicted"/>
<keyword evidence="2" id="KW-0677">Repeat</keyword>
<evidence type="ECO:0000313" key="5">
    <source>
        <dbReference type="EMBL" id="CAG5123905.1"/>
    </source>
</evidence>
<name>A0A8S3Z7A6_9EUPU</name>
<dbReference type="InterPro" id="IPR000210">
    <property type="entry name" value="BTB/POZ_dom"/>
</dbReference>
<dbReference type="CDD" id="cd18186">
    <property type="entry name" value="BTB_POZ_ZBTB_KLHL-like"/>
    <property type="match status" value="1"/>
</dbReference>
<dbReference type="InterPro" id="IPR011333">
    <property type="entry name" value="SKP1/BTB/POZ_sf"/>
</dbReference>
<sequence length="257" mass="29470">MTNEAMSTENQDNQQFSPGIVSGLLKGLKNEKESSEFSDVQIKVDNYEFRCHRVVLAACSGFFKAVFTSGMKEDLERKVILQEISRETFADVLECMYAGRNVINDTNVFDIWHAANQLQILFLLHECEVFLKQKINPENCLAIYQHGKLLDSKEMVQFSWSYIVDNFESIRRSEELMMLTKEEMEAFIASPDLKTISEDHVLETVLSWVDYKPTELFDETNELVYKCDTPGQTQKDGSQSENISYAGHNQDISAVND</sequence>
<reference evidence="5" key="1">
    <citation type="submission" date="2021-04" db="EMBL/GenBank/DDBJ databases">
        <authorList>
            <consortium name="Molecular Ecology Group"/>
        </authorList>
    </citation>
    <scope>NUCLEOTIDE SEQUENCE</scope>
</reference>
<dbReference type="PANTHER" id="PTHR45632:SF3">
    <property type="entry name" value="KELCH-LIKE PROTEIN 32"/>
    <property type="match status" value="1"/>
</dbReference>
<evidence type="ECO:0000256" key="2">
    <source>
        <dbReference type="ARBA" id="ARBA00022737"/>
    </source>
</evidence>
<keyword evidence="6" id="KW-1185">Reference proteome</keyword>
<evidence type="ECO:0000259" key="4">
    <source>
        <dbReference type="PROSITE" id="PS50097"/>
    </source>
</evidence>
<feature type="region of interest" description="Disordered" evidence="3">
    <location>
        <begin position="231"/>
        <end position="257"/>
    </location>
</feature>
<dbReference type="Proteomes" id="UP000678393">
    <property type="component" value="Unassembled WGS sequence"/>
</dbReference>
<dbReference type="EMBL" id="CAJHNH020001650">
    <property type="protein sequence ID" value="CAG5123905.1"/>
    <property type="molecule type" value="Genomic_DNA"/>
</dbReference>
<dbReference type="Gene3D" id="1.25.40.420">
    <property type="match status" value="1"/>
</dbReference>
<keyword evidence="1" id="KW-0880">Kelch repeat</keyword>
<comment type="caution">
    <text evidence="5">The sequence shown here is derived from an EMBL/GenBank/DDBJ whole genome shotgun (WGS) entry which is preliminary data.</text>
</comment>
<dbReference type="Pfam" id="PF07707">
    <property type="entry name" value="BACK"/>
    <property type="match status" value="1"/>
</dbReference>
<feature type="compositionally biased region" description="Polar residues" evidence="3">
    <location>
        <begin position="231"/>
        <end position="243"/>
    </location>
</feature>
<dbReference type="AlphaFoldDB" id="A0A8S3Z7A6"/>
<accession>A0A8S3Z7A6</accession>
<evidence type="ECO:0000256" key="1">
    <source>
        <dbReference type="ARBA" id="ARBA00022441"/>
    </source>
</evidence>
<dbReference type="PROSITE" id="PS50097">
    <property type="entry name" value="BTB"/>
    <property type="match status" value="1"/>
</dbReference>
<organism evidence="5 6">
    <name type="scientific">Candidula unifasciata</name>
    <dbReference type="NCBI Taxonomy" id="100452"/>
    <lineage>
        <taxon>Eukaryota</taxon>
        <taxon>Metazoa</taxon>
        <taxon>Spiralia</taxon>
        <taxon>Lophotrochozoa</taxon>
        <taxon>Mollusca</taxon>
        <taxon>Gastropoda</taxon>
        <taxon>Heterobranchia</taxon>
        <taxon>Euthyneura</taxon>
        <taxon>Panpulmonata</taxon>
        <taxon>Eupulmonata</taxon>
        <taxon>Stylommatophora</taxon>
        <taxon>Helicina</taxon>
        <taxon>Helicoidea</taxon>
        <taxon>Geomitridae</taxon>
        <taxon>Candidula</taxon>
    </lineage>
</organism>
<dbReference type="SUPFAM" id="SSF54695">
    <property type="entry name" value="POZ domain"/>
    <property type="match status" value="1"/>
</dbReference>
<feature type="domain" description="BTB" evidence="4">
    <location>
        <begin position="38"/>
        <end position="105"/>
    </location>
</feature>
<evidence type="ECO:0000313" key="6">
    <source>
        <dbReference type="Proteomes" id="UP000678393"/>
    </source>
</evidence>
<protein>
    <recommendedName>
        <fullName evidence="4">BTB domain-containing protein</fullName>
    </recommendedName>
</protein>